<comment type="cofactor">
    <cofactor evidence="1">
        <name>heme</name>
        <dbReference type="ChEBI" id="CHEBI:30413"/>
    </cofactor>
    <text evidence="1">Binds 1 heme group per subunit.</text>
</comment>
<feature type="binding site" evidence="1">
    <location>
        <position position="261"/>
    </location>
    <ligand>
        <name>substrate</name>
    </ligand>
</feature>
<comment type="catalytic activity">
    <reaction evidence="1">
        <text>L-tryptophan + O2 = N-formyl-L-kynurenine</text>
        <dbReference type="Rhea" id="RHEA:24536"/>
        <dbReference type="ChEBI" id="CHEBI:15379"/>
        <dbReference type="ChEBI" id="CHEBI:57912"/>
        <dbReference type="ChEBI" id="CHEBI:58629"/>
        <dbReference type="EC" id="1.13.11.11"/>
    </reaction>
</comment>
<dbReference type="Gene3D" id="1.20.58.480">
    <property type="match status" value="1"/>
</dbReference>
<dbReference type="InterPro" id="IPR037217">
    <property type="entry name" value="Trp/Indoleamine_2_3_dOase-like"/>
</dbReference>
<proteinExistence type="inferred from homology"/>
<organism evidence="2 3">
    <name type="scientific">Streptomyces hyaluromycini</name>
    <dbReference type="NCBI Taxonomy" id="1377993"/>
    <lineage>
        <taxon>Bacteria</taxon>
        <taxon>Bacillati</taxon>
        <taxon>Actinomycetota</taxon>
        <taxon>Actinomycetes</taxon>
        <taxon>Kitasatosporales</taxon>
        <taxon>Streptomycetaceae</taxon>
        <taxon>Streptomyces</taxon>
    </lineage>
</organism>
<comment type="similarity">
    <text evidence="1">Belongs to the tryptophan 2,3-dioxygenase family.</text>
</comment>
<dbReference type="Pfam" id="PF03301">
    <property type="entry name" value="Trp_dioxygenase"/>
    <property type="match status" value="2"/>
</dbReference>
<keyword evidence="1" id="KW-0560">Oxidoreductase</keyword>
<evidence type="ECO:0000256" key="1">
    <source>
        <dbReference type="HAMAP-Rule" id="MF_01972"/>
    </source>
</evidence>
<feature type="binding site" description="axial binding residue" evidence="1">
    <location>
        <position position="247"/>
    </location>
    <ligand>
        <name>heme</name>
        <dbReference type="ChEBI" id="CHEBI:30413"/>
    </ligand>
    <ligandPart>
        <name>Fe</name>
        <dbReference type="ChEBI" id="CHEBI:18248"/>
    </ligandPart>
</feature>
<comment type="caution">
    <text evidence="1">Lacks conserved residue(s) required for the propagation of feature annotation.</text>
</comment>
<dbReference type="SUPFAM" id="SSF140959">
    <property type="entry name" value="Indolic compounds 2,3-dioxygenase-like"/>
    <property type="match status" value="1"/>
</dbReference>
<comment type="subunit">
    <text evidence="1">Homotetramer.</text>
</comment>
<dbReference type="EC" id="1.13.11.11" evidence="1"/>
<comment type="caution">
    <text evidence="2">The sequence shown here is derived from an EMBL/GenBank/DDBJ whole genome shotgun (WGS) entry which is preliminary data.</text>
</comment>
<dbReference type="EMBL" id="JBEPEK010000064">
    <property type="protein sequence ID" value="MER7180162.1"/>
    <property type="molecule type" value="Genomic_DNA"/>
</dbReference>
<keyword evidence="1" id="KW-0349">Heme</keyword>
<dbReference type="Proteomes" id="UP001474181">
    <property type="component" value="Unassembled WGS sequence"/>
</dbReference>
<keyword evidence="3" id="KW-1185">Reference proteome</keyword>
<dbReference type="InterPro" id="IPR004981">
    <property type="entry name" value="Trp_2_3_dOase"/>
</dbReference>
<keyword evidence="1" id="KW-0408">Iron</keyword>
<dbReference type="PANTHER" id="PTHR10138">
    <property type="entry name" value="TRYPTOPHAN 2,3-DIOXYGENASE"/>
    <property type="match status" value="1"/>
</dbReference>
<evidence type="ECO:0000313" key="3">
    <source>
        <dbReference type="Proteomes" id="UP001474181"/>
    </source>
</evidence>
<protein>
    <recommendedName>
        <fullName evidence="1">Tryptophan 2,3-dioxygenase</fullName>
        <shortName evidence="1">TDO</shortName>
        <ecNumber evidence="1">1.13.11.11</ecNumber>
    </recommendedName>
    <alternativeName>
        <fullName evidence="1">Tryptamin 2,3-dioxygenase</fullName>
    </alternativeName>
    <alternativeName>
        <fullName evidence="1">Tryptophan oxygenase</fullName>
        <shortName evidence="1">TO</shortName>
        <shortName evidence="1">TRPO</shortName>
    </alternativeName>
    <alternativeName>
        <fullName evidence="1">Tryptophan pyrrolase</fullName>
    </alternativeName>
    <alternativeName>
        <fullName evidence="1">Tryptophanase</fullName>
    </alternativeName>
</protein>
<dbReference type="PANTHER" id="PTHR10138:SF0">
    <property type="entry name" value="TRYPTOPHAN 2,3-DIOXYGENASE"/>
    <property type="match status" value="1"/>
</dbReference>
<keyword evidence="1" id="KW-0479">Metal-binding</keyword>
<comment type="pathway">
    <text evidence="1">Amino-acid degradation; L-tryptophan degradation via kynurenine pathway; L-kynurenine from L-tryptophan: step 1/2.</text>
</comment>
<name>A0ABV1WTS8_9ACTN</name>
<feature type="binding site" evidence="1">
    <location>
        <position position="125"/>
    </location>
    <ligand>
        <name>substrate</name>
    </ligand>
</feature>
<gene>
    <name evidence="1" type="primary">kynA</name>
    <name evidence="2" type="ORF">ABT404_11885</name>
</gene>
<reference evidence="2 3" key="1">
    <citation type="submission" date="2024-06" db="EMBL/GenBank/DDBJ databases">
        <title>The Natural Products Discovery Center: Release of the First 8490 Sequenced Strains for Exploring Actinobacteria Biosynthetic Diversity.</title>
        <authorList>
            <person name="Kalkreuter E."/>
            <person name="Kautsar S.A."/>
            <person name="Yang D."/>
            <person name="Bader C.D."/>
            <person name="Teijaro C.N."/>
            <person name="Fluegel L."/>
            <person name="Davis C.M."/>
            <person name="Simpson J.R."/>
            <person name="Lauterbach L."/>
            <person name="Steele A.D."/>
            <person name="Gui C."/>
            <person name="Meng S."/>
            <person name="Li G."/>
            <person name="Viehrig K."/>
            <person name="Ye F."/>
            <person name="Su P."/>
            <person name="Kiefer A.F."/>
            <person name="Nichols A."/>
            <person name="Cepeda A.J."/>
            <person name="Yan W."/>
            <person name="Fan B."/>
            <person name="Jiang Y."/>
            <person name="Adhikari A."/>
            <person name="Zheng C.-J."/>
            <person name="Schuster L."/>
            <person name="Cowan T.M."/>
            <person name="Smanski M.J."/>
            <person name="Chevrette M.G."/>
            <person name="De Carvalho L.P.S."/>
            <person name="Shen B."/>
        </authorList>
    </citation>
    <scope>NUCLEOTIDE SEQUENCE [LARGE SCALE GENOMIC DNA]</scope>
    <source>
        <strain evidence="2 3">NPDC000234</strain>
    </source>
</reference>
<keyword evidence="1" id="KW-0823">Tryptophan catabolism</keyword>
<accession>A0ABV1WTS8</accession>
<comment type="function">
    <text evidence="1">Heme-dependent dioxygenase that catalyzes the oxidative cleavage of the L-tryptophan (L-Trp) pyrrole ring and converts L-tryptophan to N-formyl-L-kynurenine. Catalyzes the oxidative cleavage of the indole moiety.</text>
</comment>
<evidence type="ECO:0000313" key="2">
    <source>
        <dbReference type="EMBL" id="MER7180162.1"/>
    </source>
</evidence>
<keyword evidence="1" id="KW-0223">Dioxygenase</keyword>
<dbReference type="RefSeq" id="WP_350779987.1">
    <property type="nucleotide sequence ID" value="NZ_JBEPEK010000064.1"/>
</dbReference>
<sequence>MTAVRPGAAPADPVGASCPYAGGDPAGPAPATAYAEYARMDDLLALQHPQTGAATEPGFIIMSQVMELLFELLRTEFTTCRDRLAADDVDGALWTLRRSARVQQVALSSWDFFSAMTPGEFAEFRDVLGSASGFQSASYRRLEFLLGNKNPGMVEPHRHASSHGPVRRQLSEPSLYDAALALLHRRGLPVPDAVLTRPPEEPYTPDSGVEGAWRTVYADPARYRDLHLLGEALTDAAESFARWRYTHLAVVQRVLGGKPGTGGTDGVAWLDRISGHRFFPELWSVRSVL</sequence>
<dbReference type="HAMAP" id="MF_01972">
    <property type="entry name" value="T23O"/>
    <property type="match status" value="1"/>
</dbReference>